<dbReference type="PANTHER" id="PTHR33825">
    <property type="entry name" value="CHITINASE-LIKE PROTEIN"/>
    <property type="match status" value="1"/>
</dbReference>
<dbReference type="Proteomes" id="UP000604825">
    <property type="component" value="Unassembled WGS sequence"/>
</dbReference>
<feature type="transmembrane region" description="Helical" evidence="2">
    <location>
        <begin position="83"/>
        <end position="103"/>
    </location>
</feature>
<name>A0A811P2N5_9POAL</name>
<organism evidence="3 4">
    <name type="scientific">Miscanthus lutarioriparius</name>
    <dbReference type="NCBI Taxonomy" id="422564"/>
    <lineage>
        <taxon>Eukaryota</taxon>
        <taxon>Viridiplantae</taxon>
        <taxon>Streptophyta</taxon>
        <taxon>Embryophyta</taxon>
        <taxon>Tracheophyta</taxon>
        <taxon>Spermatophyta</taxon>
        <taxon>Magnoliopsida</taxon>
        <taxon>Liliopsida</taxon>
        <taxon>Poales</taxon>
        <taxon>Poaceae</taxon>
        <taxon>PACMAD clade</taxon>
        <taxon>Panicoideae</taxon>
        <taxon>Andropogonodae</taxon>
        <taxon>Andropogoneae</taxon>
        <taxon>Saccharinae</taxon>
        <taxon>Miscanthus</taxon>
    </lineage>
</organism>
<proteinExistence type="predicted"/>
<keyword evidence="2" id="KW-1133">Transmembrane helix</keyword>
<comment type="caution">
    <text evidence="3">The sequence shown here is derived from an EMBL/GenBank/DDBJ whole genome shotgun (WGS) entry which is preliminary data.</text>
</comment>
<evidence type="ECO:0000313" key="3">
    <source>
        <dbReference type="EMBL" id="CAD6236233.1"/>
    </source>
</evidence>
<dbReference type="PANTHER" id="PTHR33825:SF5">
    <property type="entry name" value="TRANSMEMBRANE PROTEIN"/>
    <property type="match status" value="1"/>
</dbReference>
<evidence type="ECO:0000256" key="1">
    <source>
        <dbReference type="SAM" id="MobiDB-lite"/>
    </source>
</evidence>
<reference evidence="3" key="1">
    <citation type="submission" date="2020-10" db="EMBL/GenBank/DDBJ databases">
        <authorList>
            <person name="Han B."/>
            <person name="Lu T."/>
            <person name="Zhao Q."/>
            <person name="Huang X."/>
            <person name="Zhao Y."/>
        </authorList>
    </citation>
    <scope>NUCLEOTIDE SEQUENCE</scope>
</reference>
<dbReference type="OrthoDB" id="1923031at2759"/>
<evidence type="ECO:0000256" key="2">
    <source>
        <dbReference type="SAM" id="Phobius"/>
    </source>
</evidence>
<evidence type="ECO:0000313" key="4">
    <source>
        <dbReference type="Proteomes" id="UP000604825"/>
    </source>
</evidence>
<keyword evidence="2" id="KW-0472">Membrane</keyword>
<gene>
    <name evidence="3" type="ORF">NCGR_LOCUS24201</name>
</gene>
<feature type="region of interest" description="Disordered" evidence="1">
    <location>
        <begin position="1"/>
        <end position="23"/>
    </location>
</feature>
<dbReference type="AlphaFoldDB" id="A0A811P2N5"/>
<keyword evidence="4" id="KW-1185">Reference proteome</keyword>
<accession>A0A811P2N5</accession>
<protein>
    <submittedName>
        <fullName evidence="3">Uncharacterized protein</fullName>
    </submittedName>
</protein>
<keyword evidence="2" id="KW-0812">Transmembrane</keyword>
<dbReference type="EMBL" id="CAJGYO010000006">
    <property type="protein sequence ID" value="CAD6236233.1"/>
    <property type="molecule type" value="Genomic_DNA"/>
</dbReference>
<sequence length="204" mass="21472">MSSPPLSSHAKLPTTGASACHPRPRDRHLLVRGWSVAAATPLVATSSSSGPACCHHYSVATAPSLRASSFASPRRAGGAGLDALTVAASAVAVSACLIFFSAIRSMLACKRDAEFLEKYFDSAREKLPETMASVRLVGREIGDLAADLSDLSQELTKGVKSSMSIIHTAEAQLRQSPPSALPGELQFGANNLRDNPSNYNLGFY</sequence>